<dbReference type="GO" id="GO:0045900">
    <property type="term" value="P:negative regulation of translational elongation"/>
    <property type="evidence" value="ECO:0007669"/>
    <property type="project" value="TreeGrafter"/>
</dbReference>
<organism evidence="5 6">
    <name type="scientific">Ferrovibrio terrae</name>
    <dbReference type="NCBI Taxonomy" id="2594003"/>
    <lineage>
        <taxon>Bacteria</taxon>
        <taxon>Pseudomonadati</taxon>
        <taxon>Pseudomonadota</taxon>
        <taxon>Alphaproteobacteria</taxon>
        <taxon>Rhodospirillales</taxon>
        <taxon>Rhodospirillaceae</taxon>
        <taxon>Ferrovibrio</taxon>
    </lineage>
</organism>
<accession>A0A516H2T7</accession>
<dbReference type="OrthoDB" id="9794975at2"/>
<name>A0A516H2T7_9PROT</name>
<feature type="region of interest" description="Disordered" evidence="4">
    <location>
        <begin position="86"/>
        <end position="108"/>
    </location>
</feature>
<sequence>MKILTSGQQLDLGDSLRAYVEEHLTAAVSKYMDNAIEANVVFRLDGSMYHCQCTVHIGAGISMQAAAEGNDIYVSFDQALDKLAKQVRRDKRKRRNHHQRPTETGDAA</sequence>
<dbReference type="InterPro" id="IPR050574">
    <property type="entry name" value="HPF/YfiA_ribosome-assoc"/>
</dbReference>
<evidence type="ECO:0000256" key="3">
    <source>
        <dbReference type="ARBA" id="ARBA00041148"/>
    </source>
</evidence>
<dbReference type="RefSeq" id="WP_144069060.1">
    <property type="nucleotide sequence ID" value="NZ_CP041636.1"/>
</dbReference>
<dbReference type="GO" id="GO:0022627">
    <property type="term" value="C:cytosolic small ribosomal subunit"/>
    <property type="evidence" value="ECO:0007669"/>
    <property type="project" value="TreeGrafter"/>
</dbReference>
<dbReference type="EMBL" id="CP041636">
    <property type="protein sequence ID" value="QDO98079.1"/>
    <property type="molecule type" value="Genomic_DNA"/>
</dbReference>
<dbReference type="PANTHER" id="PTHR33231">
    <property type="entry name" value="30S RIBOSOMAL PROTEIN"/>
    <property type="match status" value="1"/>
</dbReference>
<dbReference type="Gene3D" id="3.30.160.100">
    <property type="entry name" value="Ribosome hibernation promotion factor-like"/>
    <property type="match status" value="1"/>
</dbReference>
<dbReference type="InterPro" id="IPR036567">
    <property type="entry name" value="RHF-like"/>
</dbReference>
<dbReference type="NCBIfam" id="TIGR00741">
    <property type="entry name" value="yfiA"/>
    <property type="match status" value="1"/>
</dbReference>
<dbReference type="KEGG" id="fer:FNB15_12715"/>
<dbReference type="PANTHER" id="PTHR33231:SF1">
    <property type="entry name" value="30S RIBOSOMAL PROTEIN"/>
    <property type="match status" value="1"/>
</dbReference>
<evidence type="ECO:0000256" key="4">
    <source>
        <dbReference type="SAM" id="MobiDB-lite"/>
    </source>
</evidence>
<dbReference type="AlphaFoldDB" id="A0A516H2T7"/>
<comment type="subunit">
    <text evidence="2">Associates exclusively with 100S ribosomes, which are dimers of 70S ribosomes.</text>
</comment>
<dbReference type="CDD" id="cd00552">
    <property type="entry name" value="RaiA"/>
    <property type="match status" value="1"/>
</dbReference>
<evidence type="ECO:0000256" key="1">
    <source>
        <dbReference type="ARBA" id="ARBA00022845"/>
    </source>
</evidence>
<proteinExistence type="predicted"/>
<evidence type="ECO:0000256" key="2">
    <source>
        <dbReference type="ARBA" id="ARBA00038695"/>
    </source>
</evidence>
<evidence type="ECO:0000313" key="6">
    <source>
        <dbReference type="Proteomes" id="UP000317496"/>
    </source>
</evidence>
<keyword evidence="6" id="KW-1185">Reference proteome</keyword>
<evidence type="ECO:0000313" key="5">
    <source>
        <dbReference type="EMBL" id="QDO98079.1"/>
    </source>
</evidence>
<feature type="compositionally biased region" description="Basic residues" evidence="4">
    <location>
        <begin position="86"/>
        <end position="99"/>
    </location>
</feature>
<dbReference type="SUPFAM" id="SSF69754">
    <property type="entry name" value="Ribosome binding protein Y (YfiA homologue)"/>
    <property type="match status" value="1"/>
</dbReference>
<dbReference type="Proteomes" id="UP000317496">
    <property type="component" value="Chromosome"/>
</dbReference>
<dbReference type="Pfam" id="PF02482">
    <property type="entry name" value="Ribosomal_S30AE"/>
    <property type="match status" value="1"/>
</dbReference>
<dbReference type="GO" id="GO:0043024">
    <property type="term" value="F:ribosomal small subunit binding"/>
    <property type="evidence" value="ECO:0007669"/>
    <property type="project" value="TreeGrafter"/>
</dbReference>
<gene>
    <name evidence="5" type="primary">raiA</name>
    <name evidence="5" type="ORF">FNB15_12715</name>
</gene>
<protein>
    <recommendedName>
        <fullName evidence="3">Ribosome hibernation promoting factor</fullName>
    </recommendedName>
</protein>
<reference evidence="5 6" key="1">
    <citation type="submission" date="2019-07" db="EMBL/GenBank/DDBJ databases">
        <title>Genome sequencing for Ferrovibrio sp. K5.</title>
        <authorList>
            <person name="Park S.-J."/>
        </authorList>
    </citation>
    <scope>NUCLEOTIDE SEQUENCE [LARGE SCALE GENOMIC DNA]</scope>
    <source>
        <strain evidence="5 6">K5</strain>
    </source>
</reference>
<dbReference type="InterPro" id="IPR003489">
    <property type="entry name" value="RHF/RaiA"/>
</dbReference>
<keyword evidence="1" id="KW-0810">Translation regulation</keyword>